<dbReference type="GO" id="GO:0006487">
    <property type="term" value="P:protein N-linked glycosylation"/>
    <property type="evidence" value="ECO:0007669"/>
    <property type="project" value="EnsemblFungi"/>
</dbReference>
<dbReference type="GO" id="GO:0051082">
    <property type="term" value="F:unfolded protein binding"/>
    <property type="evidence" value="ECO:0007669"/>
    <property type="project" value="EnsemblFungi"/>
</dbReference>
<organism evidence="13 14">
    <name type="scientific">Huiozyma naganishii (strain ATCC MYA-139 / BCRC 22969 / CBS 8797 / KCTC 17520 / NBRC 10181 / NCYC 3082 / Yp74L-3)</name>
    <name type="common">Yeast</name>
    <name type="synonym">Kazachstania naganishii</name>
    <dbReference type="NCBI Taxonomy" id="1071383"/>
    <lineage>
        <taxon>Eukaryota</taxon>
        <taxon>Fungi</taxon>
        <taxon>Dikarya</taxon>
        <taxon>Ascomycota</taxon>
        <taxon>Saccharomycotina</taxon>
        <taxon>Saccharomycetes</taxon>
        <taxon>Saccharomycetales</taxon>
        <taxon>Saccharomycetaceae</taxon>
        <taxon>Huiozyma</taxon>
    </lineage>
</organism>
<dbReference type="GO" id="GO:0034975">
    <property type="term" value="P:protein folding in endoplasmic reticulum"/>
    <property type="evidence" value="ECO:0007669"/>
    <property type="project" value="EnsemblFungi"/>
</dbReference>
<comment type="subcellular location">
    <subcellularLocation>
        <location evidence="1">Endoplasmic reticulum membrane</location>
        <topology evidence="1">Single-pass type I membrane protein</topology>
    </subcellularLocation>
</comment>
<reference evidence="14" key="2">
    <citation type="submission" date="2012-08" db="EMBL/GenBank/DDBJ databases">
        <title>Genome sequence of Kazachstania naganishii.</title>
        <authorList>
            <person name="Gordon J.L."/>
            <person name="Armisen D."/>
            <person name="Proux-Wera E."/>
            <person name="OhEigeartaigh S.S."/>
            <person name="Byrne K.P."/>
            <person name="Wolfe K.H."/>
        </authorList>
    </citation>
    <scope>NUCLEOTIDE SEQUENCE [LARGE SCALE GENOMIC DNA]</scope>
    <source>
        <strain evidence="14">ATCC MYA-139 / BCRC 22969 / CBS 8797 / CCRC 22969 / KCTC 17520 / NBRC 10181 / NCYC 3082</strain>
    </source>
</reference>
<evidence type="ECO:0000256" key="12">
    <source>
        <dbReference type="SAM" id="SignalP"/>
    </source>
</evidence>
<evidence type="ECO:0000256" key="9">
    <source>
        <dbReference type="PIRNR" id="PIRNR017290"/>
    </source>
</evidence>
<evidence type="ECO:0000256" key="5">
    <source>
        <dbReference type="ARBA" id="ARBA00022729"/>
    </source>
</evidence>
<dbReference type="GO" id="GO:0007118">
    <property type="term" value="P:budding cell apical bud growth"/>
    <property type="evidence" value="ECO:0007669"/>
    <property type="project" value="EnsemblFungi"/>
</dbReference>
<name>J7RAY4_HUIN7</name>
<evidence type="ECO:0000256" key="2">
    <source>
        <dbReference type="ARBA" id="ARBA00007149"/>
    </source>
</evidence>
<dbReference type="HOGENOM" id="CLU_071622_0_0_1"/>
<dbReference type="AlphaFoldDB" id="J7RAY4"/>
<gene>
    <name evidence="13" type="primary">KNAG0I02390</name>
    <name evidence="13" type="ordered locus">KNAG_0I02390</name>
</gene>
<keyword evidence="5 12" id="KW-0732">Signal</keyword>
<accession>J7RAY4</accession>
<keyword evidence="6 9" id="KW-0256">Endoplasmic reticulum</keyword>
<dbReference type="GO" id="GO:0005789">
    <property type="term" value="C:endoplasmic reticulum membrane"/>
    <property type="evidence" value="ECO:0007669"/>
    <property type="project" value="UniProtKB-SubCell"/>
</dbReference>
<dbReference type="PANTHER" id="PTHR28090:SF1">
    <property type="entry name" value="PROTEIN ROT1"/>
    <property type="match status" value="1"/>
</dbReference>
<sequence length="291" mass="31572">MRTTFRELVLVLLSVAVFPVRAATTGTGTGTGTATGTAAGTATATATSADTDVADADTSDPNLTIVGTWSSKSNQVFTGPGFYDPVDELLIEPSLPGVSYSFTADGYFEEATYQVSGNPRDPSCPQAALTWQHGRYEVLKNGTLVLHPLTVDGRQLVSDPCTDKGTSTYTRYNQTETFKSYLVFIDPYHGIYTLQLYQFDGSPMQPLYLAYRPPMMLPTQTLNPTSSGANVQESQAPSQAKRSLQQNVKRSLENKYRTNAELRPTAGIAWDLVWYSSAAVLGLGSVLFLVY</sequence>
<evidence type="ECO:0000256" key="3">
    <source>
        <dbReference type="ARBA" id="ARBA00017291"/>
    </source>
</evidence>
<proteinExistence type="inferred from homology"/>
<evidence type="ECO:0000313" key="13">
    <source>
        <dbReference type="EMBL" id="CCK72025.1"/>
    </source>
</evidence>
<feature type="region of interest" description="Disordered" evidence="10">
    <location>
        <begin position="220"/>
        <end position="248"/>
    </location>
</feature>
<dbReference type="OMA" id="YKPPQML"/>
<dbReference type="GO" id="GO:0006458">
    <property type="term" value="P:'de novo' protein folding"/>
    <property type="evidence" value="ECO:0007669"/>
    <property type="project" value="EnsemblFungi"/>
</dbReference>
<dbReference type="STRING" id="1071383.J7RAY4"/>
<dbReference type="eggNOG" id="ENOG502QQTG">
    <property type="taxonomic scope" value="Eukaryota"/>
</dbReference>
<keyword evidence="4 11" id="KW-0812">Transmembrane</keyword>
<reference evidence="13 14" key="1">
    <citation type="journal article" date="2011" name="Proc. Natl. Acad. Sci. U.S.A.">
        <title>Evolutionary erosion of yeast sex chromosomes by mating-type switching accidents.</title>
        <authorList>
            <person name="Gordon J.L."/>
            <person name="Armisen D."/>
            <person name="Proux-Wera E."/>
            <person name="Oheigeartaigh S.S."/>
            <person name="Byrne K.P."/>
            <person name="Wolfe K.H."/>
        </authorList>
    </citation>
    <scope>NUCLEOTIDE SEQUENCE [LARGE SCALE GENOMIC DNA]</scope>
    <source>
        <strain evidence="14">ATCC MYA-139 / BCRC 22969 / CBS 8797 / CCRC 22969 / KCTC 17520 / NBRC 10181 / NCYC 3082</strain>
    </source>
</reference>
<comment type="function">
    <text evidence="9">Required for normal levels of the cell wall 1,6-beta-glucan. Involved in a protein folding machinery chaperoning proteins acting in various physiological processes including cell wall synthesis and lysis of autophagic bodies.</text>
</comment>
<dbReference type="GO" id="GO:0030950">
    <property type="term" value="P:establishment or maintenance of actin cytoskeleton polarity"/>
    <property type="evidence" value="ECO:0007669"/>
    <property type="project" value="EnsemblFungi"/>
</dbReference>
<dbReference type="PANTHER" id="PTHR28090">
    <property type="entry name" value="PROTEIN ROT1"/>
    <property type="match status" value="1"/>
</dbReference>
<comment type="similarity">
    <text evidence="2 9">Belongs to the ROT1 family.</text>
</comment>
<feature type="signal peptide" evidence="12">
    <location>
        <begin position="1"/>
        <end position="22"/>
    </location>
</feature>
<dbReference type="GO" id="GO:0035269">
    <property type="term" value="P:protein O-linked glycosylation via mannose"/>
    <property type="evidence" value="ECO:0007669"/>
    <property type="project" value="EnsemblFungi"/>
</dbReference>
<feature type="chain" id="PRO_5003796057" description="Protein ROT1" evidence="12">
    <location>
        <begin position="23"/>
        <end position="291"/>
    </location>
</feature>
<evidence type="ECO:0000256" key="7">
    <source>
        <dbReference type="ARBA" id="ARBA00022989"/>
    </source>
</evidence>
<dbReference type="Proteomes" id="UP000006310">
    <property type="component" value="Chromosome 9"/>
</dbReference>
<feature type="transmembrane region" description="Helical" evidence="11">
    <location>
        <begin position="272"/>
        <end position="290"/>
    </location>
</feature>
<evidence type="ECO:0000256" key="8">
    <source>
        <dbReference type="ARBA" id="ARBA00023136"/>
    </source>
</evidence>
<dbReference type="KEGG" id="kng:KNAG_0I02390"/>
<evidence type="ECO:0000256" key="11">
    <source>
        <dbReference type="SAM" id="Phobius"/>
    </source>
</evidence>
<protein>
    <recommendedName>
        <fullName evidence="3 9">Protein ROT1</fullName>
    </recommendedName>
</protein>
<dbReference type="InterPro" id="IPR019623">
    <property type="entry name" value="Rot1"/>
</dbReference>
<dbReference type="Pfam" id="PF10681">
    <property type="entry name" value="Rot1"/>
    <property type="match status" value="1"/>
</dbReference>
<dbReference type="OrthoDB" id="5327821at2759"/>
<evidence type="ECO:0000256" key="6">
    <source>
        <dbReference type="ARBA" id="ARBA00022824"/>
    </source>
</evidence>
<evidence type="ECO:0000256" key="10">
    <source>
        <dbReference type="SAM" id="MobiDB-lite"/>
    </source>
</evidence>
<keyword evidence="7 11" id="KW-1133">Transmembrane helix</keyword>
<dbReference type="RefSeq" id="XP_022466270.1">
    <property type="nucleotide sequence ID" value="XM_022609923.1"/>
</dbReference>
<dbReference type="GeneID" id="34527768"/>
<dbReference type="GO" id="GO:0009272">
    <property type="term" value="P:fungal-type cell wall biogenesis"/>
    <property type="evidence" value="ECO:0007669"/>
    <property type="project" value="EnsemblFungi"/>
</dbReference>
<evidence type="ECO:0000256" key="1">
    <source>
        <dbReference type="ARBA" id="ARBA00004115"/>
    </source>
</evidence>
<dbReference type="EMBL" id="HE978322">
    <property type="protein sequence ID" value="CCK72025.1"/>
    <property type="molecule type" value="Genomic_DNA"/>
</dbReference>
<keyword evidence="8 9" id="KW-0472">Membrane</keyword>
<dbReference type="PIRSF" id="PIRSF017290">
    <property type="entry name" value="ROT1_prd"/>
    <property type="match status" value="1"/>
</dbReference>
<evidence type="ECO:0000256" key="4">
    <source>
        <dbReference type="ARBA" id="ARBA00022692"/>
    </source>
</evidence>
<keyword evidence="14" id="KW-1185">Reference proteome</keyword>
<evidence type="ECO:0000313" key="14">
    <source>
        <dbReference type="Proteomes" id="UP000006310"/>
    </source>
</evidence>